<dbReference type="RefSeq" id="WP_227671935.1">
    <property type="nucleotide sequence ID" value="NZ_BSWJ01000014.1"/>
</dbReference>
<evidence type="ECO:0000313" key="2">
    <source>
        <dbReference type="Proteomes" id="UP001165243"/>
    </source>
</evidence>
<gene>
    <name evidence="1" type="ORF">ME0900_08980</name>
</gene>
<sequence length="54" mass="6080">MAFANAQKQYNNKEIDEATYKQSINTWADAMAAGMNLNTYYGLDSDKNVNVDLN</sequence>
<organism evidence="1 2">
    <name type="scientific">Lactobacillus delbrueckii subsp. bulgaricus</name>
    <dbReference type="NCBI Taxonomy" id="1585"/>
    <lineage>
        <taxon>Bacteria</taxon>
        <taxon>Bacillati</taxon>
        <taxon>Bacillota</taxon>
        <taxon>Bacilli</taxon>
        <taxon>Lactobacillales</taxon>
        <taxon>Lactobacillaceae</taxon>
        <taxon>Lactobacillus</taxon>
    </lineage>
</organism>
<dbReference type="EMBL" id="BSWK01000011">
    <property type="protein sequence ID" value="GMB86525.1"/>
    <property type="molecule type" value="Genomic_DNA"/>
</dbReference>
<evidence type="ECO:0000313" key="1">
    <source>
        <dbReference type="EMBL" id="GMB86525.1"/>
    </source>
</evidence>
<proteinExistence type="predicted"/>
<dbReference type="Proteomes" id="UP001165243">
    <property type="component" value="Unassembled WGS sequence"/>
</dbReference>
<accession>A0AAV5PBT0</accession>
<dbReference type="AlphaFoldDB" id="A0AAV5PBT0"/>
<protein>
    <submittedName>
        <fullName evidence="1">Uncharacterized protein</fullName>
    </submittedName>
</protein>
<reference evidence="1" key="1">
    <citation type="submission" date="2023-04" db="EMBL/GenBank/DDBJ databases">
        <title>Draft genome sequences of Lactobacillus delbrueckii subsp. bulgaricus ME-900 and ME-901 with improved acid tolerance.</title>
        <authorList>
            <person name="Ishida T."/>
            <person name="Yamamoto E."/>
            <person name="Koizumi A."/>
            <person name="Fujiwara S."/>
            <person name="Makino S."/>
            <person name="Kano H."/>
            <person name="Kimura K."/>
        </authorList>
    </citation>
    <scope>NUCLEOTIDE SEQUENCE</scope>
    <source>
        <strain evidence="1">ME-900</strain>
    </source>
</reference>
<comment type="caution">
    <text evidence="1">The sequence shown here is derived from an EMBL/GenBank/DDBJ whole genome shotgun (WGS) entry which is preliminary data.</text>
</comment>
<name>A0AAV5PBT0_LACDE</name>